<dbReference type="PROSITE" id="PS51257">
    <property type="entry name" value="PROKAR_LIPOPROTEIN"/>
    <property type="match status" value="1"/>
</dbReference>
<name>A0A1G9RJZ6_9SPHI</name>
<dbReference type="Gene3D" id="2.102.10.10">
    <property type="entry name" value="Rieske [2Fe-2S] iron-sulphur domain"/>
    <property type="match status" value="1"/>
</dbReference>
<proteinExistence type="predicted"/>
<dbReference type="Pfam" id="PF00355">
    <property type="entry name" value="Rieske"/>
    <property type="match status" value="1"/>
</dbReference>
<dbReference type="GO" id="GO:0051537">
    <property type="term" value="F:2 iron, 2 sulfur cluster binding"/>
    <property type="evidence" value="ECO:0007669"/>
    <property type="project" value="UniProtKB-KW"/>
</dbReference>
<evidence type="ECO:0000256" key="2">
    <source>
        <dbReference type="ARBA" id="ARBA00022723"/>
    </source>
</evidence>
<reference evidence="7" key="1">
    <citation type="submission" date="2016-10" db="EMBL/GenBank/DDBJ databases">
        <authorList>
            <person name="Varghese N."/>
            <person name="Submissions S."/>
        </authorList>
    </citation>
    <scope>NUCLEOTIDE SEQUENCE [LARGE SCALE GENOMIC DNA]</scope>
    <source>
        <strain evidence="7">DSM 24536</strain>
    </source>
</reference>
<dbReference type="SUPFAM" id="SSF50022">
    <property type="entry name" value="ISP domain"/>
    <property type="match status" value="1"/>
</dbReference>
<keyword evidence="4" id="KW-0411">Iron-sulfur</keyword>
<sequence>MERKDFLAALGLSAGSLVITSCLGACGKGDSATPTTGTPTTPTNGTKVDFTLNVSTNSDISTKGWTIMNSIIIAKNGSNYIALSSVCTHQGNPLTYNSGNNTFPCSLTDAAHGSVFDSNGTKTQGPATSNVKKYSTALTGTSLRVFEA</sequence>
<evidence type="ECO:0000313" key="7">
    <source>
        <dbReference type="Proteomes" id="UP000199226"/>
    </source>
</evidence>
<dbReference type="AlphaFoldDB" id="A0A1G9RJZ6"/>
<dbReference type="InterPro" id="IPR036922">
    <property type="entry name" value="Rieske_2Fe-2S_sf"/>
</dbReference>
<keyword evidence="3" id="KW-0408">Iron</keyword>
<evidence type="ECO:0000259" key="5">
    <source>
        <dbReference type="PROSITE" id="PS51296"/>
    </source>
</evidence>
<dbReference type="GO" id="GO:0046872">
    <property type="term" value="F:metal ion binding"/>
    <property type="evidence" value="ECO:0007669"/>
    <property type="project" value="UniProtKB-KW"/>
</dbReference>
<protein>
    <submittedName>
        <fullName evidence="6">Rieske [2Fe-2S] domain-containing protein</fullName>
    </submittedName>
</protein>
<dbReference type="EMBL" id="FNHH01000008">
    <property type="protein sequence ID" value="SDM23649.1"/>
    <property type="molecule type" value="Genomic_DNA"/>
</dbReference>
<dbReference type="STRING" id="990371.SAMN05421813_10853"/>
<keyword evidence="7" id="KW-1185">Reference proteome</keyword>
<organism evidence="6 7">
    <name type="scientific">Daejeonella rubra</name>
    <dbReference type="NCBI Taxonomy" id="990371"/>
    <lineage>
        <taxon>Bacteria</taxon>
        <taxon>Pseudomonadati</taxon>
        <taxon>Bacteroidota</taxon>
        <taxon>Sphingobacteriia</taxon>
        <taxon>Sphingobacteriales</taxon>
        <taxon>Sphingobacteriaceae</taxon>
        <taxon>Daejeonella</taxon>
    </lineage>
</organism>
<keyword evidence="1" id="KW-0001">2Fe-2S</keyword>
<dbReference type="PROSITE" id="PS51296">
    <property type="entry name" value="RIESKE"/>
    <property type="match status" value="1"/>
</dbReference>
<feature type="domain" description="Rieske" evidence="5">
    <location>
        <begin position="52"/>
        <end position="145"/>
    </location>
</feature>
<evidence type="ECO:0000313" key="6">
    <source>
        <dbReference type="EMBL" id="SDM23649.1"/>
    </source>
</evidence>
<dbReference type="RefSeq" id="WP_090703092.1">
    <property type="nucleotide sequence ID" value="NZ_FNHH01000008.1"/>
</dbReference>
<keyword evidence="2" id="KW-0479">Metal-binding</keyword>
<accession>A0A1G9RJZ6</accession>
<dbReference type="Proteomes" id="UP000199226">
    <property type="component" value="Unassembled WGS sequence"/>
</dbReference>
<gene>
    <name evidence="6" type="ORF">SAMN05421813_10853</name>
</gene>
<evidence type="ECO:0000256" key="4">
    <source>
        <dbReference type="ARBA" id="ARBA00023014"/>
    </source>
</evidence>
<dbReference type="InterPro" id="IPR017941">
    <property type="entry name" value="Rieske_2Fe-2S"/>
</dbReference>
<evidence type="ECO:0000256" key="1">
    <source>
        <dbReference type="ARBA" id="ARBA00022714"/>
    </source>
</evidence>
<dbReference type="OrthoDB" id="165343at2"/>
<evidence type="ECO:0000256" key="3">
    <source>
        <dbReference type="ARBA" id="ARBA00023004"/>
    </source>
</evidence>